<proteinExistence type="inferred from homology"/>
<dbReference type="HAMAP" id="MF_00434">
    <property type="entry name" value="Pterin_4_alpha"/>
    <property type="match status" value="1"/>
</dbReference>
<keyword evidence="6" id="KW-1185">Reference proteome</keyword>
<dbReference type="InterPro" id="IPR036428">
    <property type="entry name" value="PCD_sf"/>
</dbReference>
<evidence type="ECO:0000256" key="2">
    <source>
        <dbReference type="ARBA" id="ARBA00006472"/>
    </source>
</evidence>
<dbReference type="EMBL" id="JBHTAT010000001">
    <property type="protein sequence ID" value="MFC7254866.1"/>
    <property type="molecule type" value="Genomic_DNA"/>
</dbReference>
<sequence length="91" mass="10609">MPNRLDDDEIDRRLPDDWEREGDEIVRVYTFDDYLDGVTFATQVAEVADEEFHHPEIRIRYDEVEVRLTSHEAGGITDADVRLAGLFDAER</sequence>
<dbReference type="SUPFAM" id="SSF55248">
    <property type="entry name" value="PCD-like"/>
    <property type="match status" value="1"/>
</dbReference>
<dbReference type="GeneID" id="96953202"/>
<evidence type="ECO:0000313" key="5">
    <source>
        <dbReference type="EMBL" id="MFC7254866.1"/>
    </source>
</evidence>
<dbReference type="PANTHER" id="PTHR12599">
    <property type="entry name" value="PTERIN-4-ALPHA-CARBINOLAMINE DEHYDRATASE"/>
    <property type="match status" value="1"/>
</dbReference>
<dbReference type="InterPro" id="IPR001533">
    <property type="entry name" value="Pterin_deHydtase"/>
</dbReference>
<dbReference type="RefSeq" id="WP_379703065.1">
    <property type="nucleotide sequence ID" value="NZ_JBHTAT010000001.1"/>
</dbReference>
<dbReference type="Gene3D" id="3.30.1360.20">
    <property type="entry name" value="Transcriptional coactivator/pterin dehydratase"/>
    <property type="match status" value="1"/>
</dbReference>
<organism evidence="5 6">
    <name type="scientific">Haloplanus litoreus</name>
    <dbReference type="NCBI Taxonomy" id="767515"/>
    <lineage>
        <taxon>Archaea</taxon>
        <taxon>Methanobacteriati</taxon>
        <taxon>Methanobacteriota</taxon>
        <taxon>Stenosarchaea group</taxon>
        <taxon>Halobacteria</taxon>
        <taxon>Halobacteriales</taxon>
        <taxon>Haloferacaceae</taxon>
        <taxon>Haloplanus</taxon>
    </lineage>
</organism>
<keyword evidence="3 4" id="KW-0456">Lyase</keyword>
<name>A0ABD5ZX12_9EURY</name>
<accession>A0ABD5ZX12</accession>
<evidence type="ECO:0000313" key="6">
    <source>
        <dbReference type="Proteomes" id="UP001596434"/>
    </source>
</evidence>
<comment type="catalytic activity">
    <reaction evidence="1 4">
        <text>(4aS,6R)-4a-hydroxy-L-erythro-5,6,7,8-tetrahydrobiopterin = (6R)-L-erythro-6,7-dihydrobiopterin + H2O</text>
        <dbReference type="Rhea" id="RHEA:11920"/>
        <dbReference type="ChEBI" id="CHEBI:15377"/>
        <dbReference type="ChEBI" id="CHEBI:15642"/>
        <dbReference type="ChEBI" id="CHEBI:43120"/>
        <dbReference type="EC" id="4.2.1.96"/>
    </reaction>
</comment>
<evidence type="ECO:0000256" key="4">
    <source>
        <dbReference type="HAMAP-Rule" id="MF_00434"/>
    </source>
</evidence>
<evidence type="ECO:0000256" key="3">
    <source>
        <dbReference type="ARBA" id="ARBA00023239"/>
    </source>
</evidence>
<dbReference type="GO" id="GO:0008124">
    <property type="term" value="F:4-alpha-hydroxytetrahydrobiopterin dehydratase activity"/>
    <property type="evidence" value="ECO:0007669"/>
    <property type="project" value="UniProtKB-UniRule"/>
</dbReference>
<evidence type="ECO:0000256" key="1">
    <source>
        <dbReference type="ARBA" id="ARBA00001554"/>
    </source>
</evidence>
<comment type="caution">
    <text evidence="5">The sequence shown here is derived from an EMBL/GenBank/DDBJ whole genome shotgun (WGS) entry which is preliminary data.</text>
</comment>
<comment type="similarity">
    <text evidence="2 4">Belongs to the pterin-4-alpha-carbinolamine dehydratase family.</text>
</comment>
<dbReference type="PANTHER" id="PTHR12599:SF0">
    <property type="entry name" value="PTERIN-4-ALPHA-CARBINOLAMINE DEHYDRATASE"/>
    <property type="match status" value="1"/>
</dbReference>
<dbReference type="Proteomes" id="UP001596434">
    <property type="component" value="Unassembled WGS sequence"/>
</dbReference>
<dbReference type="Pfam" id="PF01329">
    <property type="entry name" value="Pterin_4a"/>
    <property type="match status" value="1"/>
</dbReference>
<reference evidence="5 6" key="1">
    <citation type="journal article" date="2019" name="Int. J. Syst. Evol. Microbiol.">
        <title>The Global Catalogue of Microorganisms (GCM) 10K type strain sequencing project: providing services to taxonomists for standard genome sequencing and annotation.</title>
        <authorList>
            <consortium name="The Broad Institute Genomics Platform"/>
            <consortium name="The Broad Institute Genome Sequencing Center for Infectious Disease"/>
            <person name="Wu L."/>
            <person name="Ma J."/>
        </authorList>
    </citation>
    <scope>NUCLEOTIDE SEQUENCE [LARGE SCALE GENOMIC DNA]</scope>
    <source>
        <strain evidence="5 6">GX21</strain>
    </source>
</reference>
<dbReference type="AlphaFoldDB" id="A0ABD5ZX12"/>
<protein>
    <recommendedName>
        <fullName evidence="4">Putative pterin-4-alpha-carbinolamine dehydratase</fullName>
        <shortName evidence="4">PHS</shortName>
        <ecNumber evidence="4">4.2.1.96</ecNumber>
    </recommendedName>
    <alternativeName>
        <fullName evidence="4">4-alpha-hydroxy-tetrahydropterin dehydratase</fullName>
    </alternativeName>
    <alternativeName>
        <fullName evidence="4">Pterin carbinolamine dehydratase</fullName>
        <shortName evidence="4">PCD</shortName>
    </alternativeName>
</protein>
<dbReference type="EC" id="4.2.1.96" evidence="4"/>
<gene>
    <name evidence="5" type="ORF">ACFQKE_06090</name>
</gene>
<dbReference type="CDD" id="cd00488">
    <property type="entry name" value="PCD_DCoH"/>
    <property type="match status" value="1"/>
</dbReference>
<dbReference type="NCBIfam" id="NF002017">
    <property type="entry name" value="PRK00823.1-2"/>
    <property type="match status" value="1"/>
</dbReference>